<accession>A0AAE9Y8U5</accession>
<dbReference type="Pfam" id="PF01757">
    <property type="entry name" value="Acyl_transf_3"/>
    <property type="match status" value="1"/>
</dbReference>
<organism evidence="12 13">
    <name type="scientific">Iamia majanohamensis</name>
    <dbReference type="NCBI Taxonomy" id="467976"/>
    <lineage>
        <taxon>Bacteria</taxon>
        <taxon>Bacillati</taxon>
        <taxon>Actinomycetota</taxon>
        <taxon>Acidimicrobiia</taxon>
        <taxon>Acidimicrobiales</taxon>
        <taxon>Iamiaceae</taxon>
        <taxon>Iamia</taxon>
    </lineage>
</organism>
<dbReference type="EMBL" id="CP116942">
    <property type="protein sequence ID" value="WCO66464.1"/>
    <property type="molecule type" value="Genomic_DNA"/>
</dbReference>
<dbReference type="AlphaFoldDB" id="A0AAE9Y8U5"/>
<feature type="transmembrane region" description="Helical" evidence="9">
    <location>
        <begin position="59"/>
        <end position="80"/>
    </location>
</feature>
<evidence type="ECO:0000256" key="3">
    <source>
        <dbReference type="ARBA" id="ARBA00022679"/>
    </source>
</evidence>
<dbReference type="PANTHER" id="PTHR23028">
    <property type="entry name" value="ACETYLTRANSFERASE"/>
    <property type="match status" value="1"/>
</dbReference>
<keyword evidence="5 9" id="KW-1133">Transmembrane helix</keyword>
<feature type="domain" description="SGNH" evidence="11">
    <location>
        <begin position="424"/>
        <end position="646"/>
    </location>
</feature>
<evidence type="ECO:0000259" key="10">
    <source>
        <dbReference type="Pfam" id="PF01757"/>
    </source>
</evidence>
<keyword evidence="3" id="KW-0808">Transferase</keyword>
<feature type="transmembrane region" description="Helical" evidence="9">
    <location>
        <begin position="285"/>
        <end position="305"/>
    </location>
</feature>
<dbReference type="GO" id="GO:0016747">
    <property type="term" value="F:acyltransferase activity, transferring groups other than amino-acyl groups"/>
    <property type="evidence" value="ECO:0007669"/>
    <property type="project" value="InterPro"/>
</dbReference>
<dbReference type="PANTHER" id="PTHR23028:SF53">
    <property type="entry name" value="ACYL_TRANSF_3 DOMAIN-CONTAINING PROTEIN"/>
    <property type="match status" value="1"/>
</dbReference>
<feature type="transmembrane region" description="Helical" evidence="9">
    <location>
        <begin position="101"/>
        <end position="120"/>
    </location>
</feature>
<keyword evidence="2" id="KW-1003">Cell membrane</keyword>
<feature type="transmembrane region" description="Helical" evidence="9">
    <location>
        <begin position="317"/>
        <end position="335"/>
    </location>
</feature>
<dbReference type="KEGG" id="ima:PO878_18355"/>
<dbReference type="InterPro" id="IPR050879">
    <property type="entry name" value="Acyltransferase_3"/>
</dbReference>
<keyword evidence="7 12" id="KW-0012">Acyltransferase</keyword>
<keyword evidence="4 9" id="KW-0812">Transmembrane</keyword>
<feature type="transmembrane region" description="Helical" evidence="9">
    <location>
        <begin position="164"/>
        <end position="185"/>
    </location>
</feature>
<evidence type="ECO:0000256" key="1">
    <source>
        <dbReference type="ARBA" id="ARBA00004651"/>
    </source>
</evidence>
<feature type="transmembrane region" description="Helical" evidence="9">
    <location>
        <begin position="341"/>
        <end position="361"/>
    </location>
</feature>
<sequence>MTATATPGAGRAGPTGTSGAVRLRRRPGPVHEPALDGLRGLAVGAVLLFHGGFSWARGGYLGVSLFFTLSGFLIARLLLAEHDRRGRVDLRRFWVRRARRLWPASLATLAFVIVLARLAFTGEEVAGLRGDLLASLAQVVNWRFILEGRSYGDLFASPSLVQHFWSLAIEEQMYLVVPLVLVAALRLRHRAAVAVVVGGLMLTSVLATVLVQGPTDADRIYYGTDTRAFELLAGVMLAVLAREAPRLARPRGVPVQVVGAVAAVLSLVAWATVAQDTPLLTEGGLWLYALVSVALILGSRAPGPLNRGLSWRPLEGLGRISYGVYLIHWPIFLWLSPERLGVGEVAAFVIGVAVTISLALLSHQLLEQPVRGGQARWLGTGARPSLVAGAAFAVVLVAIPTVAPRGSVGIDFAAGQDTIDEIAGQGGTGGPRVAFYGDSTALAAALGMATWSREGGEGQITFEDGWTGIGCGLVTSGKIEYMGKVNPIPSRCADRGAEIAETVDDIDLAILMAGAWEAAAIQLPGREEFQTIEDPELHARYEQELEGLHDLLTSGGATMAFVLIPDLEAGVRGGRSPAEPFPESDPERVELYNDMGRRLAEEHDDVVLIDLRGWMAAQDGGMLDRDLRADGIHLSTETATTVAGAFLGPAAIAAAER</sequence>
<dbReference type="GO" id="GO:0009103">
    <property type="term" value="P:lipopolysaccharide biosynthetic process"/>
    <property type="evidence" value="ECO:0007669"/>
    <property type="project" value="TreeGrafter"/>
</dbReference>
<feature type="transmembrane region" description="Helical" evidence="9">
    <location>
        <begin position="382"/>
        <end position="403"/>
    </location>
</feature>
<dbReference type="Pfam" id="PF19040">
    <property type="entry name" value="SGNH"/>
    <property type="match status" value="1"/>
</dbReference>
<feature type="region of interest" description="Disordered" evidence="8">
    <location>
        <begin position="1"/>
        <end position="26"/>
    </location>
</feature>
<evidence type="ECO:0000313" key="13">
    <source>
        <dbReference type="Proteomes" id="UP001216390"/>
    </source>
</evidence>
<comment type="subcellular location">
    <subcellularLocation>
        <location evidence="1">Cell membrane</location>
        <topology evidence="1">Multi-pass membrane protein</topology>
    </subcellularLocation>
</comment>
<feature type="transmembrane region" description="Helical" evidence="9">
    <location>
        <begin position="192"/>
        <end position="214"/>
    </location>
</feature>
<dbReference type="GO" id="GO:0005886">
    <property type="term" value="C:plasma membrane"/>
    <property type="evidence" value="ECO:0007669"/>
    <property type="project" value="UniProtKB-SubCell"/>
</dbReference>
<keyword evidence="6 9" id="KW-0472">Membrane</keyword>
<dbReference type="InterPro" id="IPR036514">
    <property type="entry name" value="SGNH_hydro_sf"/>
</dbReference>
<proteinExistence type="predicted"/>
<evidence type="ECO:0000256" key="2">
    <source>
        <dbReference type="ARBA" id="ARBA00022475"/>
    </source>
</evidence>
<gene>
    <name evidence="12" type="ORF">PO878_18355</name>
</gene>
<evidence type="ECO:0000256" key="5">
    <source>
        <dbReference type="ARBA" id="ARBA00022989"/>
    </source>
</evidence>
<dbReference type="Proteomes" id="UP001216390">
    <property type="component" value="Chromosome"/>
</dbReference>
<dbReference type="RefSeq" id="WP_272735987.1">
    <property type="nucleotide sequence ID" value="NZ_CP116942.1"/>
</dbReference>
<dbReference type="InterPro" id="IPR002656">
    <property type="entry name" value="Acyl_transf_3_dom"/>
</dbReference>
<evidence type="ECO:0000313" key="12">
    <source>
        <dbReference type="EMBL" id="WCO66464.1"/>
    </source>
</evidence>
<evidence type="ECO:0000256" key="7">
    <source>
        <dbReference type="ARBA" id="ARBA00023315"/>
    </source>
</evidence>
<evidence type="ECO:0000256" key="9">
    <source>
        <dbReference type="SAM" id="Phobius"/>
    </source>
</evidence>
<feature type="transmembrane region" description="Helical" evidence="9">
    <location>
        <begin position="253"/>
        <end position="273"/>
    </location>
</feature>
<name>A0AAE9Y8U5_9ACTN</name>
<evidence type="ECO:0000256" key="4">
    <source>
        <dbReference type="ARBA" id="ARBA00022692"/>
    </source>
</evidence>
<evidence type="ECO:0000256" key="8">
    <source>
        <dbReference type="SAM" id="MobiDB-lite"/>
    </source>
</evidence>
<feature type="compositionally biased region" description="Low complexity" evidence="8">
    <location>
        <begin position="1"/>
        <end position="20"/>
    </location>
</feature>
<evidence type="ECO:0000259" key="11">
    <source>
        <dbReference type="Pfam" id="PF19040"/>
    </source>
</evidence>
<dbReference type="Gene3D" id="3.40.50.1110">
    <property type="entry name" value="SGNH hydrolase"/>
    <property type="match status" value="1"/>
</dbReference>
<feature type="transmembrane region" description="Helical" evidence="9">
    <location>
        <begin position="220"/>
        <end position="241"/>
    </location>
</feature>
<protein>
    <submittedName>
        <fullName evidence="12">Acyltransferase family protein</fullName>
    </submittedName>
</protein>
<feature type="domain" description="Acyltransferase 3" evidence="10">
    <location>
        <begin position="34"/>
        <end position="361"/>
    </location>
</feature>
<reference evidence="12" key="1">
    <citation type="submission" date="2023-01" db="EMBL/GenBank/DDBJ databases">
        <title>The diversity of Class Acidimicrobiia in South China Sea sediment environments and the proposal of Iamia marina sp. nov., a novel species of the genus Iamia.</title>
        <authorList>
            <person name="He Y."/>
            <person name="Tian X."/>
        </authorList>
    </citation>
    <scope>NUCLEOTIDE SEQUENCE</scope>
    <source>
        <strain evidence="12">DSM 19957</strain>
    </source>
</reference>
<dbReference type="SUPFAM" id="SSF52266">
    <property type="entry name" value="SGNH hydrolase"/>
    <property type="match status" value="1"/>
</dbReference>
<keyword evidence="13" id="KW-1185">Reference proteome</keyword>
<evidence type="ECO:0000256" key="6">
    <source>
        <dbReference type="ARBA" id="ARBA00023136"/>
    </source>
</evidence>
<dbReference type="InterPro" id="IPR043968">
    <property type="entry name" value="SGNH"/>
</dbReference>